<evidence type="ECO:0000313" key="8">
    <source>
        <dbReference type="Proteomes" id="UP000297706"/>
    </source>
</evidence>
<proteinExistence type="inferred from homology"/>
<keyword evidence="5" id="KW-0812">Transmembrane</keyword>
<evidence type="ECO:0000256" key="2">
    <source>
        <dbReference type="ARBA" id="ARBA00022670"/>
    </source>
</evidence>
<dbReference type="Gene3D" id="3.90.226.10">
    <property type="entry name" value="2-enoyl-CoA Hydratase, Chain A, domain 1"/>
    <property type="match status" value="1"/>
</dbReference>
<organism evidence="7 8">
    <name type="scientific">Methylotenera oryzisoli</name>
    <dbReference type="NCBI Taxonomy" id="2080758"/>
    <lineage>
        <taxon>Bacteria</taxon>
        <taxon>Pseudomonadati</taxon>
        <taxon>Pseudomonadota</taxon>
        <taxon>Betaproteobacteria</taxon>
        <taxon>Nitrosomonadales</taxon>
        <taxon>Methylophilaceae</taxon>
        <taxon>Methylotenera</taxon>
    </lineage>
</organism>
<dbReference type="Pfam" id="PF01343">
    <property type="entry name" value="Peptidase_S49"/>
    <property type="match status" value="1"/>
</dbReference>
<evidence type="ECO:0000256" key="1">
    <source>
        <dbReference type="ARBA" id="ARBA00008683"/>
    </source>
</evidence>
<dbReference type="OrthoDB" id="9764363at2"/>
<dbReference type="PANTHER" id="PTHR42987">
    <property type="entry name" value="PEPTIDASE S49"/>
    <property type="match status" value="1"/>
</dbReference>
<dbReference type="PANTHER" id="PTHR42987:SF8">
    <property type="entry name" value="PROTEINASE"/>
    <property type="match status" value="1"/>
</dbReference>
<dbReference type="CDD" id="cd07023">
    <property type="entry name" value="S49_Sppa_N_C"/>
    <property type="match status" value="1"/>
</dbReference>
<evidence type="ECO:0000256" key="4">
    <source>
        <dbReference type="ARBA" id="ARBA00022825"/>
    </source>
</evidence>
<keyword evidence="8" id="KW-1185">Reference proteome</keyword>
<keyword evidence="5" id="KW-1133">Transmembrane helix</keyword>
<keyword evidence="3" id="KW-0378">Hydrolase</keyword>
<dbReference type="InterPro" id="IPR002142">
    <property type="entry name" value="Peptidase_S49"/>
</dbReference>
<dbReference type="AlphaFoldDB" id="A0A4Y9VTT6"/>
<dbReference type="GO" id="GO:0008236">
    <property type="term" value="F:serine-type peptidase activity"/>
    <property type="evidence" value="ECO:0007669"/>
    <property type="project" value="UniProtKB-KW"/>
</dbReference>
<dbReference type="SUPFAM" id="SSF52096">
    <property type="entry name" value="ClpP/crotonase"/>
    <property type="match status" value="1"/>
</dbReference>
<evidence type="ECO:0000259" key="6">
    <source>
        <dbReference type="Pfam" id="PF01343"/>
    </source>
</evidence>
<reference evidence="7 8" key="1">
    <citation type="submission" date="2018-02" db="EMBL/GenBank/DDBJ databases">
        <title>A novel lanthanide dependent methylotroph, Methylotenera sp. La3113.</title>
        <authorList>
            <person name="Lv H."/>
            <person name="Tani A."/>
        </authorList>
    </citation>
    <scope>NUCLEOTIDE SEQUENCE [LARGE SCALE GENOMIC DNA]</scope>
    <source>
        <strain evidence="7 8">La3113</strain>
    </source>
</reference>
<evidence type="ECO:0000256" key="5">
    <source>
        <dbReference type="SAM" id="Phobius"/>
    </source>
</evidence>
<dbReference type="InterPro" id="IPR047272">
    <property type="entry name" value="S49_SppA_C"/>
</dbReference>
<evidence type="ECO:0000256" key="3">
    <source>
        <dbReference type="ARBA" id="ARBA00022801"/>
    </source>
</evidence>
<name>A0A4Y9VTT6_9PROT</name>
<dbReference type="GO" id="GO:0006508">
    <property type="term" value="P:proteolysis"/>
    <property type="evidence" value="ECO:0007669"/>
    <property type="project" value="UniProtKB-KW"/>
</dbReference>
<feature type="domain" description="Peptidase S49" evidence="6">
    <location>
        <begin position="138"/>
        <end position="282"/>
    </location>
</feature>
<evidence type="ECO:0000313" key="7">
    <source>
        <dbReference type="EMBL" id="TFW71943.1"/>
    </source>
</evidence>
<sequence length="327" mass="35301">MGSGSKPNPSADDGAWQRNVIEKLATAALSEQKTARRWGTFFKSLTFGYLLILLLMLFGVFGGDKKSFEAHTALIEINGVIQAGGDVTADAVISSLKDAYDNKGTKGIILRVNSPGGSPVQAGIINDEIRRQKKLHPAIPVYAVVEDICASGGYYIAAAADKIYVDKASIVGSIGVLMDGYGFTEAMKKVGVERRLMTAGENKAMLDPFSPVNPHHQELAQAMLNEIHEQFKTVVRQGRGARLKETPETFSGLFWSGEQSIKLGLADGMGSAEYVAREVIKQEDIVDFTYQDDFASRIAKRIGASASAAIGEVLSKQLVDSGQIRLR</sequence>
<dbReference type="Proteomes" id="UP000297706">
    <property type="component" value="Unassembled WGS sequence"/>
</dbReference>
<comment type="caution">
    <text evidence="7">The sequence shown here is derived from an EMBL/GenBank/DDBJ whole genome shotgun (WGS) entry which is preliminary data.</text>
</comment>
<keyword evidence="4" id="KW-0720">Serine protease</keyword>
<keyword evidence="5" id="KW-0472">Membrane</keyword>
<dbReference type="EMBL" id="PQVH01000008">
    <property type="protein sequence ID" value="TFW71943.1"/>
    <property type="molecule type" value="Genomic_DNA"/>
</dbReference>
<keyword evidence="2" id="KW-0645">Protease</keyword>
<accession>A0A4Y9VTT6</accession>
<protein>
    <submittedName>
        <fullName evidence="7">S49 family peptidase</fullName>
    </submittedName>
</protein>
<feature type="transmembrane region" description="Helical" evidence="5">
    <location>
        <begin position="41"/>
        <end position="61"/>
    </location>
</feature>
<dbReference type="InterPro" id="IPR029045">
    <property type="entry name" value="ClpP/crotonase-like_dom_sf"/>
</dbReference>
<comment type="similarity">
    <text evidence="1">Belongs to the peptidase S49 family.</text>
</comment>
<gene>
    <name evidence="7" type="ORF">C3Y98_07225</name>
</gene>
<dbReference type="Gene3D" id="6.20.330.10">
    <property type="match status" value="1"/>
</dbReference>